<gene>
    <name evidence="1" type="ORF">SLA_2932</name>
</gene>
<accession>A0A169NHL4</accession>
<proteinExistence type="predicted"/>
<dbReference type="RefSeq" id="WP_181391901.1">
    <property type="nucleotide sequence ID" value="NC_008441.1"/>
</dbReference>
<keyword evidence="2" id="KW-1185">Reference proteome</keyword>
<name>A0A169NHL4_STRLU</name>
<dbReference type="EMBL" id="AP017424">
    <property type="protein sequence ID" value="BAU83848.1"/>
    <property type="molecule type" value="Genomic_DNA"/>
</dbReference>
<sequence length="123" mass="12476">MSGLSLAGLSAPLTALSAAASRFPHLPAPTVSISTIFPEALALTFHDDDYSAASLAAFEAWREALDIDPATVVHSVQADGRTGVLGAHGAFAGAVVELVAYATVPAPKSEPTAPVSIPACRTH</sequence>
<dbReference type="Proteomes" id="UP000217676">
    <property type="component" value="Chromosome"/>
</dbReference>
<evidence type="ECO:0000313" key="2">
    <source>
        <dbReference type="Proteomes" id="UP000217676"/>
    </source>
</evidence>
<organism evidence="1 2">
    <name type="scientific">Streptomyces laurentii</name>
    <dbReference type="NCBI Taxonomy" id="39478"/>
    <lineage>
        <taxon>Bacteria</taxon>
        <taxon>Bacillati</taxon>
        <taxon>Actinomycetota</taxon>
        <taxon>Actinomycetes</taxon>
        <taxon>Kitasatosporales</taxon>
        <taxon>Streptomycetaceae</taxon>
        <taxon>Streptomyces</taxon>
    </lineage>
</organism>
<dbReference type="KEGG" id="slau:SLA_2932"/>
<evidence type="ECO:0000313" key="1">
    <source>
        <dbReference type="EMBL" id="BAU83848.1"/>
    </source>
</evidence>
<dbReference type="AlphaFoldDB" id="A0A169NHL4"/>
<reference evidence="1 2" key="1">
    <citation type="journal article" date="2016" name="Genome Announc.">
        <title>Complete Genome Sequence of Thiostrepton-Producing Streptomyces laurentii ATCC 31255.</title>
        <authorList>
            <person name="Doi K."/>
            <person name="Fujino Y."/>
            <person name="Nagayoshi Y."/>
            <person name="Ohshima T."/>
            <person name="Ogata S."/>
        </authorList>
    </citation>
    <scope>NUCLEOTIDE SEQUENCE [LARGE SCALE GENOMIC DNA]</scope>
    <source>
        <strain evidence="1 2">ATCC 31255</strain>
    </source>
</reference>
<protein>
    <submittedName>
        <fullName evidence="1">Uncharacterized protein</fullName>
    </submittedName>
</protein>